<organism evidence="1 2">
    <name type="scientific">Candidatus Roizmanbacteria bacterium RIFCSPHIGHO2_01_FULL_39_8</name>
    <dbReference type="NCBI Taxonomy" id="1802033"/>
    <lineage>
        <taxon>Bacteria</taxon>
        <taxon>Candidatus Roizmaniibacteriota</taxon>
    </lineage>
</organism>
<dbReference type="Gene3D" id="1.10.150.240">
    <property type="entry name" value="Putative phosphatase, domain 2"/>
    <property type="match status" value="1"/>
</dbReference>
<dbReference type="SUPFAM" id="SSF56784">
    <property type="entry name" value="HAD-like"/>
    <property type="match status" value="1"/>
</dbReference>
<evidence type="ECO:0000313" key="1">
    <source>
        <dbReference type="EMBL" id="OGK19586.1"/>
    </source>
</evidence>
<comment type="caution">
    <text evidence="1">The sequence shown here is derived from an EMBL/GenBank/DDBJ whole genome shotgun (WGS) entry which is preliminary data.</text>
</comment>
<evidence type="ECO:0008006" key="3">
    <source>
        <dbReference type="Google" id="ProtNLM"/>
    </source>
</evidence>
<dbReference type="InterPro" id="IPR041492">
    <property type="entry name" value="HAD_2"/>
</dbReference>
<dbReference type="AlphaFoldDB" id="A0A1F7GLK7"/>
<dbReference type="SFLD" id="SFLDG01129">
    <property type="entry name" value="C1.5:_HAD__Beta-PGM__Phosphata"/>
    <property type="match status" value="1"/>
</dbReference>
<dbReference type="InterPro" id="IPR023198">
    <property type="entry name" value="PGP-like_dom2"/>
</dbReference>
<dbReference type="Pfam" id="PF13419">
    <property type="entry name" value="HAD_2"/>
    <property type="match status" value="1"/>
</dbReference>
<dbReference type="SFLD" id="SFLDS00003">
    <property type="entry name" value="Haloacid_Dehalogenase"/>
    <property type="match status" value="1"/>
</dbReference>
<proteinExistence type="predicted"/>
<gene>
    <name evidence="1" type="ORF">A2866_01225</name>
</gene>
<evidence type="ECO:0000313" key="2">
    <source>
        <dbReference type="Proteomes" id="UP000177026"/>
    </source>
</evidence>
<dbReference type="EMBL" id="MFZI01000046">
    <property type="protein sequence ID" value="OGK19586.1"/>
    <property type="molecule type" value="Genomic_DNA"/>
</dbReference>
<sequence>MQEINKKLIEAIQGKKALIWDFDGVFCFLDWHYGEGVNVYKNRLWQLLEEFDPKIRSKFSNGLNYPYEHTDYIIKRYGSEAFNKINTFYLKKELQIFTHSSFNDELIHVFRDLTQDFEHYIWSNNQGEVILKALTKSGIHDKFKAIASRDKIRLAKPNVQGFDLIKSYTSNPIKSFLFIGDSQQTDTLAAKKLGMEFFFYKVHL</sequence>
<protein>
    <recommendedName>
        <fullName evidence="3">Haloacid dehalogenase</fullName>
    </recommendedName>
</protein>
<reference evidence="1 2" key="1">
    <citation type="journal article" date="2016" name="Nat. Commun.">
        <title>Thousands of microbial genomes shed light on interconnected biogeochemical processes in an aquifer system.</title>
        <authorList>
            <person name="Anantharaman K."/>
            <person name="Brown C.T."/>
            <person name="Hug L.A."/>
            <person name="Sharon I."/>
            <person name="Castelle C.J."/>
            <person name="Probst A.J."/>
            <person name="Thomas B.C."/>
            <person name="Singh A."/>
            <person name="Wilkins M.J."/>
            <person name="Karaoz U."/>
            <person name="Brodie E.L."/>
            <person name="Williams K.H."/>
            <person name="Hubbard S.S."/>
            <person name="Banfield J.F."/>
        </authorList>
    </citation>
    <scope>NUCLEOTIDE SEQUENCE [LARGE SCALE GENOMIC DNA]</scope>
</reference>
<dbReference type="InterPro" id="IPR023214">
    <property type="entry name" value="HAD_sf"/>
</dbReference>
<name>A0A1F7GLK7_9BACT</name>
<dbReference type="InterPro" id="IPR036412">
    <property type="entry name" value="HAD-like_sf"/>
</dbReference>
<dbReference type="Gene3D" id="3.40.50.1000">
    <property type="entry name" value="HAD superfamily/HAD-like"/>
    <property type="match status" value="1"/>
</dbReference>
<dbReference type="Proteomes" id="UP000177026">
    <property type="component" value="Unassembled WGS sequence"/>
</dbReference>
<accession>A0A1F7GLK7</accession>